<comment type="caution">
    <text evidence="1">The sequence shown here is derived from an EMBL/GenBank/DDBJ whole genome shotgun (WGS) entry which is preliminary data.</text>
</comment>
<dbReference type="SUPFAM" id="SSF46689">
    <property type="entry name" value="Homeodomain-like"/>
    <property type="match status" value="1"/>
</dbReference>
<organism evidence="1 2">
    <name type="scientific">Clostridium neuense</name>
    <dbReference type="NCBI Taxonomy" id="1728934"/>
    <lineage>
        <taxon>Bacteria</taxon>
        <taxon>Bacillati</taxon>
        <taxon>Bacillota</taxon>
        <taxon>Clostridia</taxon>
        <taxon>Eubacteriales</taxon>
        <taxon>Clostridiaceae</taxon>
        <taxon>Clostridium</taxon>
    </lineage>
</organism>
<dbReference type="SUPFAM" id="SSF53697">
    <property type="entry name" value="SIS domain"/>
    <property type="match status" value="1"/>
</dbReference>
<dbReference type="EMBL" id="JBJIAA010000014">
    <property type="protein sequence ID" value="MFL0252068.1"/>
    <property type="molecule type" value="Genomic_DNA"/>
</dbReference>
<keyword evidence="2" id="KW-1185">Reference proteome</keyword>
<dbReference type="InterPro" id="IPR046348">
    <property type="entry name" value="SIS_dom_sf"/>
</dbReference>
<accession>A0ABW8TKQ2</accession>
<evidence type="ECO:0000313" key="1">
    <source>
        <dbReference type="EMBL" id="MFL0252068.1"/>
    </source>
</evidence>
<dbReference type="RefSeq" id="WP_406788720.1">
    <property type="nucleotide sequence ID" value="NZ_JBJIAA010000014.1"/>
</dbReference>
<dbReference type="Gene3D" id="3.40.50.10490">
    <property type="entry name" value="Glucose-6-phosphate isomerase like protein, domain 1"/>
    <property type="match status" value="1"/>
</dbReference>
<dbReference type="PANTHER" id="PTHR30514:SF10">
    <property type="entry name" value="MURR_RPIR FAMILY TRANSCRIPTIONAL REGULATOR"/>
    <property type="match status" value="1"/>
</dbReference>
<dbReference type="Proteomes" id="UP001623592">
    <property type="component" value="Unassembled WGS sequence"/>
</dbReference>
<dbReference type="InterPro" id="IPR047640">
    <property type="entry name" value="RpiR-like"/>
</dbReference>
<dbReference type="InterPro" id="IPR009057">
    <property type="entry name" value="Homeodomain-like_sf"/>
</dbReference>
<gene>
    <name evidence="1" type="ORF">ACJDT4_16735</name>
</gene>
<dbReference type="Gene3D" id="1.10.10.10">
    <property type="entry name" value="Winged helix-like DNA-binding domain superfamily/Winged helix DNA-binding domain"/>
    <property type="match status" value="1"/>
</dbReference>
<dbReference type="InterPro" id="IPR036388">
    <property type="entry name" value="WH-like_DNA-bd_sf"/>
</dbReference>
<dbReference type="PANTHER" id="PTHR30514">
    <property type="entry name" value="GLUCOKINASE"/>
    <property type="match status" value="1"/>
</dbReference>
<sequence>MKNFNSELYLKLQRILNGSDYNNTYKILSKNLIENLENFKHMTIEKFAAISFTSISTVSRFVRLLGFKNFIELKEYSQSYKLYRFMNMNDNIEHMKFDMLHDNDILNNYIDDICTSLQGLKNNVDFKKIDKINELIYNANSISLYAFLLPGSLAKFYQLSMLSLGKCSKYYDLTNANLSTDDYENELSLFFSVDGNFIESSRDIIIKLKANNKKLVLITQNPRVRLCNMFDEILFMGNNDSSKGGRYKLMIFIELLLNRYYLTYYKDELSNFN</sequence>
<name>A0ABW8TKQ2_9CLOT</name>
<evidence type="ECO:0000313" key="2">
    <source>
        <dbReference type="Proteomes" id="UP001623592"/>
    </source>
</evidence>
<proteinExistence type="predicted"/>
<protein>
    <submittedName>
        <fullName evidence="1">MurR/RpiR family transcriptional regulator</fullName>
    </submittedName>
</protein>
<reference evidence="1 2" key="1">
    <citation type="submission" date="2024-11" db="EMBL/GenBank/DDBJ databases">
        <authorList>
            <person name="Heng Y.C."/>
            <person name="Lim A.C.H."/>
            <person name="Lee J.K.Y."/>
            <person name="Kittelmann S."/>
        </authorList>
    </citation>
    <scope>NUCLEOTIDE SEQUENCE [LARGE SCALE GENOMIC DNA]</scope>
    <source>
        <strain evidence="1 2">WILCCON 0114</strain>
    </source>
</reference>